<keyword evidence="1 2" id="KW-0238">DNA-binding</keyword>
<gene>
    <name evidence="5" type="ORF">FCL38_01775</name>
    <name evidence="4" type="ORF">FHS02_006040</name>
</gene>
<evidence type="ECO:0000256" key="1">
    <source>
        <dbReference type="ARBA" id="ARBA00023125"/>
    </source>
</evidence>
<dbReference type="EMBL" id="JACHXS010000017">
    <property type="protein sequence ID" value="MBB3225169.1"/>
    <property type="molecule type" value="Genomic_DNA"/>
</dbReference>
<reference evidence="4 7" key="2">
    <citation type="submission" date="2020-08" db="EMBL/GenBank/DDBJ databases">
        <title>Genomic Encyclopedia of Type Strains, Phase III (KMG-III): the genomes of soil and plant-associated and newly described type strains.</title>
        <authorList>
            <person name="Whitman W."/>
        </authorList>
    </citation>
    <scope>NUCLEOTIDE SEQUENCE [LARGE SCALE GENOMIC DNA]</scope>
    <source>
        <strain evidence="4 7">CECT 7753</strain>
    </source>
</reference>
<evidence type="ECO:0000313" key="6">
    <source>
        <dbReference type="Proteomes" id="UP000298763"/>
    </source>
</evidence>
<dbReference type="InterPro" id="IPR016032">
    <property type="entry name" value="Sig_transdc_resp-reg_C-effctor"/>
</dbReference>
<proteinExistence type="predicted"/>
<reference evidence="5 6" key="1">
    <citation type="submission" date="2019-05" db="EMBL/GenBank/DDBJ databases">
        <title>Draft Genome Sequences of Six Type Strains of the Genus Massilia.</title>
        <authorList>
            <person name="Miess H."/>
            <person name="Frediansyhah A."/>
            <person name="Gross H."/>
        </authorList>
    </citation>
    <scope>NUCLEOTIDE SEQUENCE [LARGE SCALE GENOMIC DNA]</scope>
    <source>
        <strain evidence="5 6">DSMZ 26121</strain>
    </source>
</reference>
<dbReference type="InterPro" id="IPR036388">
    <property type="entry name" value="WH-like_DNA-bd_sf"/>
</dbReference>
<feature type="DNA-binding region" description="OmpR/PhoB-type" evidence="2">
    <location>
        <begin position="14"/>
        <end position="108"/>
    </location>
</feature>
<name>A0A4V1ECZ5_9BURK</name>
<dbReference type="GO" id="GO:0000160">
    <property type="term" value="P:phosphorelay signal transduction system"/>
    <property type="evidence" value="ECO:0007669"/>
    <property type="project" value="InterPro"/>
</dbReference>
<dbReference type="Gene3D" id="1.10.10.10">
    <property type="entry name" value="Winged helix-like DNA-binding domain superfamily/Winged helix DNA-binding domain"/>
    <property type="match status" value="1"/>
</dbReference>
<protein>
    <submittedName>
        <fullName evidence="4">DNA-binding winged helix-turn-helix (WHTH) protein</fullName>
    </submittedName>
    <submittedName>
        <fullName evidence="5">Transcriptional regulator</fullName>
    </submittedName>
</protein>
<dbReference type="Pfam" id="PF00486">
    <property type="entry name" value="Trans_reg_C"/>
    <property type="match status" value="1"/>
</dbReference>
<dbReference type="InterPro" id="IPR001867">
    <property type="entry name" value="OmpR/PhoB-type_DNA-bd"/>
</dbReference>
<organism evidence="4 7">
    <name type="scientific">Pseudoduganella umbonata</name>
    <dbReference type="NCBI Taxonomy" id="864828"/>
    <lineage>
        <taxon>Bacteria</taxon>
        <taxon>Pseudomonadati</taxon>
        <taxon>Pseudomonadota</taxon>
        <taxon>Betaproteobacteria</taxon>
        <taxon>Burkholderiales</taxon>
        <taxon>Oxalobacteraceae</taxon>
        <taxon>Telluria group</taxon>
        <taxon>Pseudoduganella</taxon>
    </lineage>
</organism>
<dbReference type="AlphaFoldDB" id="A0A4V1ECZ5"/>
<dbReference type="SUPFAM" id="SSF46894">
    <property type="entry name" value="C-terminal effector domain of the bipartite response regulators"/>
    <property type="match status" value="1"/>
</dbReference>
<dbReference type="PANTHER" id="PTHR47691:SF3">
    <property type="entry name" value="HTH-TYPE TRANSCRIPTIONAL REGULATOR RV0890C-RELATED"/>
    <property type="match status" value="1"/>
</dbReference>
<dbReference type="GO" id="GO:0006355">
    <property type="term" value="P:regulation of DNA-templated transcription"/>
    <property type="evidence" value="ECO:0007669"/>
    <property type="project" value="InterPro"/>
</dbReference>
<accession>A0A4V1ECZ5</accession>
<evidence type="ECO:0000313" key="7">
    <source>
        <dbReference type="Proteomes" id="UP000584325"/>
    </source>
</evidence>
<dbReference type="CDD" id="cd00383">
    <property type="entry name" value="trans_reg_C"/>
    <property type="match status" value="1"/>
</dbReference>
<dbReference type="Proteomes" id="UP000584325">
    <property type="component" value="Unassembled WGS sequence"/>
</dbReference>
<evidence type="ECO:0000313" key="5">
    <source>
        <dbReference type="EMBL" id="QCP09301.1"/>
    </source>
</evidence>
<dbReference type="EMBL" id="CP040017">
    <property type="protein sequence ID" value="QCP09301.1"/>
    <property type="molecule type" value="Genomic_DNA"/>
</dbReference>
<dbReference type="PANTHER" id="PTHR47691">
    <property type="entry name" value="REGULATOR-RELATED"/>
    <property type="match status" value="1"/>
</dbReference>
<dbReference type="Proteomes" id="UP000298763">
    <property type="component" value="Chromosome"/>
</dbReference>
<keyword evidence="6" id="KW-1185">Reference proteome</keyword>
<dbReference type="RefSeq" id="WP_137312189.1">
    <property type="nucleotide sequence ID" value="NZ_CP040017.1"/>
</dbReference>
<evidence type="ECO:0000256" key="2">
    <source>
        <dbReference type="PROSITE-ProRule" id="PRU01091"/>
    </source>
</evidence>
<evidence type="ECO:0000313" key="4">
    <source>
        <dbReference type="EMBL" id="MBB3225169.1"/>
    </source>
</evidence>
<evidence type="ECO:0000259" key="3">
    <source>
        <dbReference type="PROSITE" id="PS51755"/>
    </source>
</evidence>
<feature type="domain" description="OmpR/PhoB-type" evidence="3">
    <location>
        <begin position="14"/>
        <end position="108"/>
    </location>
</feature>
<dbReference type="PROSITE" id="PS51755">
    <property type="entry name" value="OMPR_PHOB"/>
    <property type="match status" value="1"/>
</dbReference>
<dbReference type="OrthoDB" id="9045337at2"/>
<sequence>MNEKLDERQAGGECPILLFGEFRLDTAQRRLFRNDAVLRLGGRALDLLATLAERPGEVLSHGELEARIWPGTIVEDSSLRVHVAMLRRALGKERYIANVPGRGYSFVGSVARGG</sequence>
<dbReference type="SMART" id="SM00862">
    <property type="entry name" value="Trans_reg_C"/>
    <property type="match status" value="1"/>
</dbReference>
<dbReference type="GO" id="GO:0003677">
    <property type="term" value="F:DNA binding"/>
    <property type="evidence" value="ECO:0007669"/>
    <property type="project" value="UniProtKB-UniRule"/>
</dbReference>